<gene>
    <name evidence="7" type="ORF">BJ508DRAFT_318490</name>
</gene>
<dbReference type="GO" id="GO:0032469">
    <property type="term" value="P:endoplasmic reticulum calcium ion homeostasis"/>
    <property type="evidence" value="ECO:0007669"/>
    <property type="project" value="InterPro"/>
</dbReference>
<dbReference type="Proteomes" id="UP000275078">
    <property type="component" value="Unassembled WGS sequence"/>
</dbReference>
<sequence length="418" mass="46865">MAQHAEDDFVDYEAAPSSVSSVVPIPTVASIIGETATPAAQPTPLTTIPRGPWYAVWERHSIHEFHSELYIFAFIGLIIFAHLWGTKRNKARAKKWISVHAPVLAKEFAMVGFPGDGKSNTDRPDGLETVPLLKELGPLEYVSYASGRQNIAFVNIAIQLKRRNNPIAMAIETAVGFLWDSMPATTDTAIITIAPFDGGNGTGQSTKYDNFVFGFVNKNCVRKYREERFDMSLAKTSEGTILGLPNWSLTLSEGAELTQIVKTPELIDAVKDMGSEGFEFLLATDQPIERPTTLQECEPKKRITLRIPITDASLEQNSASTKLLGSVIRWIDHIVATAHFRPEVARKIKATRDIEIKRLKKIEEDEKATELLAKRAEEKKKERDAKLRNLSADEQKKFLEREKEKELRKTSKKMMKKA</sequence>
<dbReference type="GO" id="GO:0005509">
    <property type="term" value="F:calcium ion binding"/>
    <property type="evidence" value="ECO:0007669"/>
    <property type="project" value="InterPro"/>
</dbReference>
<organism evidence="7 8">
    <name type="scientific">Ascobolus immersus RN42</name>
    <dbReference type="NCBI Taxonomy" id="1160509"/>
    <lineage>
        <taxon>Eukaryota</taxon>
        <taxon>Fungi</taxon>
        <taxon>Dikarya</taxon>
        <taxon>Ascomycota</taxon>
        <taxon>Pezizomycotina</taxon>
        <taxon>Pezizomycetes</taxon>
        <taxon>Pezizales</taxon>
        <taxon>Ascobolaceae</taxon>
        <taxon>Ascobolus</taxon>
    </lineage>
</organism>
<dbReference type="GO" id="GO:0005783">
    <property type="term" value="C:endoplasmic reticulum"/>
    <property type="evidence" value="ECO:0007669"/>
    <property type="project" value="InterPro"/>
</dbReference>
<dbReference type="InterPro" id="IPR012879">
    <property type="entry name" value="CCDC47"/>
</dbReference>
<name>A0A3N4I8D3_ASCIM</name>
<dbReference type="OrthoDB" id="10039147at2759"/>
<dbReference type="Pfam" id="PF07946">
    <property type="entry name" value="CCDC47"/>
    <property type="match status" value="1"/>
</dbReference>
<evidence type="ECO:0000256" key="4">
    <source>
        <dbReference type="ARBA" id="ARBA00023136"/>
    </source>
</evidence>
<evidence type="ECO:0000313" key="7">
    <source>
        <dbReference type="EMBL" id="RPA80908.1"/>
    </source>
</evidence>
<keyword evidence="2 6" id="KW-0812">Transmembrane</keyword>
<evidence type="ECO:0000313" key="8">
    <source>
        <dbReference type="Proteomes" id="UP000275078"/>
    </source>
</evidence>
<reference evidence="7 8" key="1">
    <citation type="journal article" date="2018" name="Nat. Ecol. Evol.">
        <title>Pezizomycetes genomes reveal the molecular basis of ectomycorrhizal truffle lifestyle.</title>
        <authorList>
            <person name="Murat C."/>
            <person name="Payen T."/>
            <person name="Noel B."/>
            <person name="Kuo A."/>
            <person name="Morin E."/>
            <person name="Chen J."/>
            <person name="Kohler A."/>
            <person name="Krizsan K."/>
            <person name="Balestrini R."/>
            <person name="Da Silva C."/>
            <person name="Montanini B."/>
            <person name="Hainaut M."/>
            <person name="Levati E."/>
            <person name="Barry K.W."/>
            <person name="Belfiori B."/>
            <person name="Cichocki N."/>
            <person name="Clum A."/>
            <person name="Dockter R.B."/>
            <person name="Fauchery L."/>
            <person name="Guy J."/>
            <person name="Iotti M."/>
            <person name="Le Tacon F."/>
            <person name="Lindquist E.A."/>
            <person name="Lipzen A."/>
            <person name="Malagnac F."/>
            <person name="Mello A."/>
            <person name="Molinier V."/>
            <person name="Miyauchi S."/>
            <person name="Poulain J."/>
            <person name="Riccioni C."/>
            <person name="Rubini A."/>
            <person name="Sitrit Y."/>
            <person name="Splivallo R."/>
            <person name="Traeger S."/>
            <person name="Wang M."/>
            <person name="Zifcakova L."/>
            <person name="Wipf D."/>
            <person name="Zambonelli A."/>
            <person name="Paolocci F."/>
            <person name="Nowrousian M."/>
            <person name="Ottonello S."/>
            <person name="Baldrian P."/>
            <person name="Spatafora J.W."/>
            <person name="Henrissat B."/>
            <person name="Nagy L.G."/>
            <person name="Aury J.M."/>
            <person name="Wincker P."/>
            <person name="Grigoriev I.V."/>
            <person name="Bonfante P."/>
            <person name="Martin F.M."/>
        </authorList>
    </citation>
    <scope>NUCLEOTIDE SEQUENCE [LARGE SCALE GENOMIC DNA]</scope>
    <source>
        <strain evidence="7 8">RN42</strain>
    </source>
</reference>
<feature type="region of interest" description="Disordered" evidence="5">
    <location>
        <begin position="398"/>
        <end position="418"/>
    </location>
</feature>
<keyword evidence="3 6" id="KW-1133">Transmembrane helix</keyword>
<dbReference type="AlphaFoldDB" id="A0A3N4I8D3"/>
<protein>
    <submittedName>
        <fullName evidence="7">DUF1682-domain-containing protein</fullName>
    </submittedName>
</protein>
<dbReference type="EMBL" id="ML119684">
    <property type="protein sequence ID" value="RPA80908.1"/>
    <property type="molecule type" value="Genomic_DNA"/>
</dbReference>
<keyword evidence="8" id="KW-1185">Reference proteome</keyword>
<dbReference type="PANTHER" id="PTHR12883">
    <property type="entry name" value="ADIPOCYTE-SPECIFIC PROTEIN 4-RELATED"/>
    <property type="match status" value="1"/>
</dbReference>
<feature type="compositionally biased region" description="Basic and acidic residues" evidence="5">
    <location>
        <begin position="398"/>
        <end position="409"/>
    </location>
</feature>
<keyword evidence="4 6" id="KW-0472">Membrane</keyword>
<evidence type="ECO:0000256" key="1">
    <source>
        <dbReference type="ARBA" id="ARBA00004167"/>
    </source>
</evidence>
<proteinExistence type="predicted"/>
<evidence type="ECO:0000256" key="2">
    <source>
        <dbReference type="ARBA" id="ARBA00022692"/>
    </source>
</evidence>
<evidence type="ECO:0000256" key="3">
    <source>
        <dbReference type="ARBA" id="ARBA00022989"/>
    </source>
</evidence>
<evidence type="ECO:0000256" key="5">
    <source>
        <dbReference type="SAM" id="MobiDB-lite"/>
    </source>
</evidence>
<dbReference type="STRING" id="1160509.A0A3N4I8D3"/>
<dbReference type="GO" id="GO:0016020">
    <property type="term" value="C:membrane"/>
    <property type="evidence" value="ECO:0007669"/>
    <property type="project" value="UniProtKB-SubCell"/>
</dbReference>
<comment type="subcellular location">
    <subcellularLocation>
        <location evidence="1">Membrane</location>
        <topology evidence="1">Single-pass membrane protein</topology>
    </subcellularLocation>
</comment>
<evidence type="ECO:0000256" key="6">
    <source>
        <dbReference type="SAM" id="Phobius"/>
    </source>
</evidence>
<accession>A0A3N4I8D3</accession>
<dbReference type="PANTHER" id="PTHR12883:SF0">
    <property type="entry name" value="PAT COMPLEX SUBUNIT CCDC47"/>
    <property type="match status" value="1"/>
</dbReference>
<feature type="transmembrane region" description="Helical" evidence="6">
    <location>
        <begin position="69"/>
        <end position="85"/>
    </location>
</feature>